<sequence>MQLTPELQTQRVGTRIEKRTESNRIRLSIHTKKLLECTYSIQGPPIKHGIGNISIPSGQISVRHFIKHLASINKEASFAVHIESTAPYKDIRYHATLQGKGVNLFSGDRNLKRRRSLEDAGESEVVGRNALAAHVREVEEGIDKMGIANAAEVEGGPGDDGASGGEREDALGGGEVVEFGVHVNEMVA</sequence>
<name>A0ABU6SD21_9FABA</name>
<comment type="caution">
    <text evidence="2">The sequence shown here is derived from an EMBL/GenBank/DDBJ whole genome shotgun (WGS) entry which is preliminary data.</text>
</comment>
<protein>
    <submittedName>
        <fullName evidence="2">Uncharacterized protein</fullName>
    </submittedName>
</protein>
<accession>A0ABU6SD21</accession>
<dbReference type="EMBL" id="JASCZI010060582">
    <property type="protein sequence ID" value="MED6134252.1"/>
    <property type="molecule type" value="Genomic_DNA"/>
</dbReference>
<reference evidence="2 3" key="1">
    <citation type="journal article" date="2023" name="Plants (Basel)">
        <title>Bridging the Gap: Combining Genomics and Transcriptomics Approaches to Understand Stylosanthes scabra, an Orphan Legume from the Brazilian Caatinga.</title>
        <authorList>
            <person name="Ferreira-Neto J.R.C."/>
            <person name="da Silva M.D."/>
            <person name="Binneck E."/>
            <person name="de Melo N.F."/>
            <person name="da Silva R.H."/>
            <person name="de Melo A.L.T.M."/>
            <person name="Pandolfi V."/>
            <person name="Bustamante F.O."/>
            <person name="Brasileiro-Vidal A.C."/>
            <person name="Benko-Iseppon A.M."/>
        </authorList>
    </citation>
    <scope>NUCLEOTIDE SEQUENCE [LARGE SCALE GENOMIC DNA]</scope>
    <source>
        <tissue evidence="2">Leaves</tissue>
    </source>
</reference>
<evidence type="ECO:0000256" key="1">
    <source>
        <dbReference type="SAM" id="MobiDB-lite"/>
    </source>
</evidence>
<feature type="compositionally biased region" description="Gly residues" evidence="1">
    <location>
        <begin position="155"/>
        <end position="164"/>
    </location>
</feature>
<feature type="region of interest" description="Disordered" evidence="1">
    <location>
        <begin position="151"/>
        <end position="174"/>
    </location>
</feature>
<gene>
    <name evidence="2" type="ORF">PIB30_117149</name>
</gene>
<evidence type="ECO:0000313" key="3">
    <source>
        <dbReference type="Proteomes" id="UP001341840"/>
    </source>
</evidence>
<organism evidence="2 3">
    <name type="scientific">Stylosanthes scabra</name>
    <dbReference type="NCBI Taxonomy" id="79078"/>
    <lineage>
        <taxon>Eukaryota</taxon>
        <taxon>Viridiplantae</taxon>
        <taxon>Streptophyta</taxon>
        <taxon>Embryophyta</taxon>
        <taxon>Tracheophyta</taxon>
        <taxon>Spermatophyta</taxon>
        <taxon>Magnoliopsida</taxon>
        <taxon>eudicotyledons</taxon>
        <taxon>Gunneridae</taxon>
        <taxon>Pentapetalae</taxon>
        <taxon>rosids</taxon>
        <taxon>fabids</taxon>
        <taxon>Fabales</taxon>
        <taxon>Fabaceae</taxon>
        <taxon>Papilionoideae</taxon>
        <taxon>50 kb inversion clade</taxon>
        <taxon>dalbergioids sensu lato</taxon>
        <taxon>Dalbergieae</taxon>
        <taxon>Pterocarpus clade</taxon>
        <taxon>Stylosanthes</taxon>
    </lineage>
</organism>
<dbReference type="Proteomes" id="UP001341840">
    <property type="component" value="Unassembled WGS sequence"/>
</dbReference>
<evidence type="ECO:0000313" key="2">
    <source>
        <dbReference type="EMBL" id="MED6134252.1"/>
    </source>
</evidence>
<keyword evidence="3" id="KW-1185">Reference proteome</keyword>
<proteinExistence type="predicted"/>